<evidence type="ECO:0000313" key="4">
    <source>
        <dbReference type="Proteomes" id="UP000053660"/>
    </source>
</evidence>
<feature type="transmembrane region" description="Helical" evidence="1">
    <location>
        <begin position="93"/>
        <end position="113"/>
    </location>
</feature>
<gene>
    <name evidence="3" type="ORF">OESDEN_03448</name>
</gene>
<feature type="domain" description="CWH43-like N-terminal" evidence="2">
    <location>
        <begin position="86"/>
        <end position="193"/>
    </location>
</feature>
<dbReference type="Proteomes" id="UP000053660">
    <property type="component" value="Unassembled WGS sequence"/>
</dbReference>
<dbReference type="OrthoDB" id="191706at2759"/>
<dbReference type="InterPro" id="IPR019402">
    <property type="entry name" value="CWH43_N"/>
</dbReference>
<dbReference type="Pfam" id="PF10277">
    <property type="entry name" value="Frag1"/>
    <property type="match status" value="1"/>
</dbReference>
<proteinExistence type="predicted"/>
<name>A0A0B1TKI6_OESDE</name>
<feature type="transmembrane region" description="Helical" evidence="1">
    <location>
        <begin position="172"/>
        <end position="191"/>
    </location>
</feature>
<evidence type="ECO:0000256" key="1">
    <source>
        <dbReference type="SAM" id="Phobius"/>
    </source>
</evidence>
<protein>
    <recommendedName>
        <fullName evidence="2">CWH43-like N-terminal domain-containing protein</fullName>
    </recommendedName>
</protein>
<keyword evidence="1" id="KW-1133">Transmembrane helix</keyword>
<keyword evidence="1" id="KW-0472">Membrane</keyword>
<evidence type="ECO:0000259" key="2">
    <source>
        <dbReference type="Pfam" id="PF10277"/>
    </source>
</evidence>
<reference evidence="3 4" key="1">
    <citation type="submission" date="2014-03" db="EMBL/GenBank/DDBJ databases">
        <title>Draft genome of the hookworm Oesophagostomum dentatum.</title>
        <authorList>
            <person name="Mitreva M."/>
        </authorList>
    </citation>
    <scope>NUCLEOTIDE SEQUENCE [LARGE SCALE GENOMIC DNA]</scope>
    <source>
        <strain evidence="3 4">OD-Hann</strain>
    </source>
</reference>
<organism evidence="3 4">
    <name type="scientific">Oesophagostomum dentatum</name>
    <name type="common">Nodular worm</name>
    <dbReference type="NCBI Taxonomy" id="61180"/>
    <lineage>
        <taxon>Eukaryota</taxon>
        <taxon>Metazoa</taxon>
        <taxon>Ecdysozoa</taxon>
        <taxon>Nematoda</taxon>
        <taxon>Chromadorea</taxon>
        <taxon>Rhabditida</taxon>
        <taxon>Rhabditina</taxon>
        <taxon>Rhabditomorpha</taxon>
        <taxon>Strongyloidea</taxon>
        <taxon>Strongylidae</taxon>
        <taxon>Oesophagostomum</taxon>
    </lineage>
</organism>
<sequence>LIVAYSSYTGRTLRQVAQKRAIKGTEERAREQSIKQIGPSTFPSSNGGDYFKNFFRNARYLDKIYFSICLGIYSFFVLVNMALAFVWLCPVVIALYSILCLLICFSLSAYYHGVPTTLPFISELATKPVAGELYSMMTNHIAVLGAVWIYLKHREFVSYFSRSKDRNFYRRLSFFHLCIGLAAVSCLQIGVNFFEQNTIGDFVLLKCATGVLLTTLCMDASSPLSHCKRR</sequence>
<accession>A0A0B1TKI6</accession>
<keyword evidence="1" id="KW-0812">Transmembrane</keyword>
<keyword evidence="4" id="KW-1185">Reference proteome</keyword>
<evidence type="ECO:0000313" key="3">
    <source>
        <dbReference type="EMBL" id="KHJ96591.1"/>
    </source>
</evidence>
<feature type="non-terminal residue" evidence="3">
    <location>
        <position position="1"/>
    </location>
</feature>
<dbReference type="EMBL" id="KN549629">
    <property type="protein sequence ID" value="KHJ96591.1"/>
    <property type="molecule type" value="Genomic_DNA"/>
</dbReference>
<feature type="transmembrane region" description="Helical" evidence="1">
    <location>
        <begin position="64"/>
        <end position="86"/>
    </location>
</feature>
<feature type="transmembrane region" description="Helical" evidence="1">
    <location>
        <begin position="133"/>
        <end position="151"/>
    </location>
</feature>
<dbReference type="AlphaFoldDB" id="A0A0B1TKI6"/>